<evidence type="ECO:0000259" key="3">
    <source>
        <dbReference type="Pfam" id="PF13305"/>
    </source>
</evidence>
<dbReference type="Gene3D" id="1.10.357.10">
    <property type="entry name" value="Tetracycline Repressor, domain 2"/>
    <property type="match status" value="1"/>
</dbReference>
<dbReference type="InterPro" id="IPR036271">
    <property type="entry name" value="Tet_transcr_reg_TetR-rel_C_sf"/>
</dbReference>
<dbReference type="Proteomes" id="UP000480266">
    <property type="component" value="Unassembled WGS sequence"/>
</dbReference>
<keyword evidence="2" id="KW-0804">Transcription</keyword>
<feature type="domain" description="HTH-type transcriptional regulator MT1864/Rv1816-like C-terminal" evidence="3">
    <location>
        <begin position="71"/>
        <end position="167"/>
    </location>
</feature>
<keyword evidence="1" id="KW-0805">Transcription regulation</keyword>
<dbReference type="EMBL" id="JAAMRR010001346">
    <property type="protein sequence ID" value="NGX98620.1"/>
    <property type="molecule type" value="Genomic_DNA"/>
</dbReference>
<reference evidence="4" key="1">
    <citation type="submission" date="2020-02" db="EMBL/GenBank/DDBJ databases">
        <title>Draft genome sequence of Candidatus Afipia apatlaquensis IBT-C3, a potential strain for decolorization of textile dyes.</title>
        <authorList>
            <person name="Sanchez-Reyes A."/>
            <person name="Breton-Deval L."/>
            <person name="Mangelson H."/>
            <person name="Sanchez-Flores A."/>
        </authorList>
    </citation>
    <scope>NUCLEOTIDE SEQUENCE [LARGE SCALE GENOMIC DNA]</scope>
    <source>
        <strain evidence="4">IBT-C3</strain>
    </source>
</reference>
<dbReference type="InterPro" id="IPR025996">
    <property type="entry name" value="MT1864/Rv1816-like_C"/>
</dbReference>
<dbReference type="AlphaFoldDB" id="A0A7C9RJW3"/>
<proteinExistence type="predicted"/>
<comment type="caution">
    <text evidence="4">The sequence shown here is derived from an EMBL/GenBank/DDBJ whole genome shotgun (WGS) entry which is preliminary data.</text>
</comment>
<name>A0A7C9RJW3_9BRAD</name>
<evidence type="ECO:0000313" key="4">
    <source>
        <dbReference type="EMBL" id="NGX98620.1"/>
    </source>
</evidence>
<keyword evidence="5" id="KW-1185">Reference proteome</keyword>
<dbReference type="Pfam" id="PF13305">
    <property type="entry name" value="TetR_C_33"/>
    <property type="match status" value="1"/>
</dbReference>
<protein>
    <recommendedName>
        <fullName evidence="3">HTH-type transcriptional regulator MT1864/Rv1816-like C-terminal domain-containing protein</fullName>
    </recommendedName>
</protein>
<accession>A0A7C9RJW3</accession>
<evidence type="ECO:0000256" key="1">
    <source>
        <dbReference type="ARBA" id="ARBA00023015"/>
    </source>
</evidence>
<evidence type="ECO:0000256" key="2">
    <source>
        <dbReference type="ARBA" id="ARBA00023163"/>
    </source>
</evidence>
<sequence length="188" mass="21169">MSERSFNVDQMLSASWDQLLARDLASEVQDFCGDKRYPIPELRRFFAIKGYRDLLVRLKTACKGQTSFDALKSVAREMRQYALDRPALWAATSRTATIDCAEWRAGDKELCDFIKSVLAECGVHGQHAESAWYMLRSLVRGFTMHQILGSFSQVHSYDESFERMVEMYVAGVCSVGASTGLPCATTPE</sequence>
<gene>
    <name evidence="4" type="ORF">G4V63_26455</name>
</gene>
<dbReference type="SUPFAM" id="SSF48498">
    <property type="entry name" value="Tetracyclin repressor-like, C-terminal domain"/>
    <property type="match status" value="1"/>
</dbReference>
<organism evidence="4 5">
    <name type="scientific">Candidatus Afipia apatlaquensis</name>
    <dbReference type="NCBI Taxonomy" id="2712852"/>
    <lineage>
        <taxon>Bacteria</taxon>
        <taxon>Pseudomonadati</taxon>
        <taxon>Pseudomonadota</taxon>
        <taxon>Alphaproteobacteria</taxon>
        <taxon>Hyphomicrobiales</taxon>
        <taxon>Nitrobacteraceae</taxon>
        <taxon>Afipia</taxon>
    </lineage>
</organism>
<evidence type="ECO:0000313" key="5">
    <source>
        <dbReference type="Proteomes" id="UP000480266"/>
    </source>
</evidence>